<evidence type="ECO:0000259" key="3">
    <source>
        <dbReference type="Pfam" id="PF00561"/>
    </source>
</evidence>
<keyword evidence="5" id="KW-1185">Reference proteome</keyword>
<accession>B9K093</accession>
<gene>
    <name evidence="4" type="ordered locus">Avi_5112</name>
</gene>
<dbReference type="KEGG" id="avi:Avi_5112"/>
<dbReference type="PRINTS" id="PR00111">
    <property type="entry name" value="ABHYDROLASE"/>
</dbReference>
<dbReference type="Pfam" id="PF00561">
    <property type="entry name" value="Abhydrolase_1"/>
    <property type="match status" value="1"/>
</dbReference>
<evidence type="ECO:0000256" key="2">
    <source>
        <dbReference type="SAM" id="MobiDB-lite"/>
    </source>
</evidence>
<sequence>MHNRKSRRVRVNHRDAVVAETLSIISIIAIKSQLIMQLLARVFGGNMPSSDKPSGLTTQKQTRPQDANMTDTTLLSLTRRGVLLSGSAVAATALTASFSFAAKLAASTNTSTEGNKTMGTITTKDGVEIFYKDWGSKDAQPIVFHHGWPLSSDDWDAQMLFFLANGYRVIAHDRRGHGRSAQVSDGHDMDHYAADAFAVVEALDLKNAVHIGHSTGGGEVARYVAMHGQPAGRVAKAVLVSAVPPLMLKTDANPEGLPMEVFDGFRSALAANRAQFFRDVPAGPFYGFNRDDAKVQEGVIQNWWRQGMMGGAKAHYDGIKAFSETDQTEDLKTITVPTLVLHGEDDQIVPIADAALKAIKLLKNGTLKTYPGFSHGMLTVNADVLNADLLAFVKS</sequence>
<dbReference type="PANTHER" id="PTHR43433:SF3">
    <property type="entry name" value="NON-HEME CHLOROPEROXIDASE"/>
    <property type="match status" value="1"/>
</dbReference>
<proteinExistence type="inferred from homology"/>
<keyword evidence="4" id="KW-0560">Oxidoreductase</keyword>
<dbReference type="Proteomes" id="UP000001596">
    <property type="component" value="Chromosome 2"/>
</dbReference>
<dbReference type="eggNOG" id="COG2267">
    <property type="taxonomic scope" value="Bacteria"/>
</dbReference>
<evidence type="ECO:0000313" key="5">
    <source>
        <dbReference type="Proteomes" id="UP000001596"/>
    </source>
</evidence>
<reference evidence="4 5" key="1">
    <citation type="journal article" date="2009" name="J. Bacteriol.">
        <title>Genome sequences of three Agrobacterium biovars help elucidate the evolution of multichromosome genomes in bacteria.</title>
        <authorList>
            <person name="Slater S.C."/>
            <person name="Goldman B.S."/>
            <person name="Goodner B."/>
            <person name="Setubal J.C."/>
            <person name="Farrand S.K."/>
            <person name="Nester E.W."/>
            <person name="Burr T.J."/>
            <person name="Banta L."/>
            <person name="Dickerman A.W."/>
            <person name="Paulsen I."/>
            <person name="Otten L."/>
            <person name="Suen G."/>
            <person name="Welch R."/>
            <person name="Almeida N.F."/>
            <person name="Arnold F."/>
            <person name="Burton O.T."/>
            <person name="Du Z."/>
            <person name="Ewing A."/>
            <person name="Godsy E."/>
            <person name="Heisel S."/>
            <person name="Houmiel K.L."/>
            <person name="Jhaveri J."/>
            <person name="Lu J."/>
            <person name="Miller N.M."/>
            <person name="Norton S."/>
            <person name="Chen Q."/>
            <person name="Phoolcharoen W."/>
            <person name="Ohlin V."/>
            <person name="Ondrusek D."/>
            <person name="Pride N."/>
            <person name="Stricklin S.L."/>
            <person name="Sun J."/>
            <person name="Wheeler C."/>
            <person name="Wilson L."/>
            <person name="Zhu H."/>
            <person name="Wood D.W."/>
        </authorList>
    </citation>
    <scope>NUCLEOTIDE SEQUENCE [LARGE SCALE GENOMIC DNA]</scope>
    <source>
        <strain evidence="5">S4 / ATCC BAA-846</strain>
    </source>
</reference>
<evidence type="ECO:0000256" key="1">
    <source>
        <dbReference type="ARBA" id="ARBA00038128"/>
    </source>
</evidence>
<dbReference type="STRING" id="311402.Avi_5112"/>
<comment type="similarity">
    <text evidence="1">Belongs to the AB hydrolase superfamily. Bacterial non-heme haloperoxidase / perhydrolase family.</text>
</comment>
<dbReference type="AlphaFoldDB" id="B9K093"/>
<keyword evidence="4" id="KW-0575">Peroxidase</keyword>
<dbReference type="ESTHER" id="agrvs-b9k093">
    <property type="family name" value="Haloperoxidase"/>
</dbReference>
<evidence type="ECO:0000313" key="4">
    <source>
        <dbReference type="EMBL" id="ACM38291.1"/>
    </source>
</evidence>
<dbReference type="InterPro" id="IPR029058">
    <property type="entry name" value="AB_hydrolase_fold"/>
</dbReference>
<dbReference type="Gene3D" id="3.40.50.1820">
    <property type="entry name" value="alpha/beta hydrolase"/>
    <property type="match status" value="1"/>
</dbReference>
<feature type="domain" description="AB hydrolase-1" evidence="3">
    <location>
        <begin position="141"/>
        <end position="377"/>
    </location>
</feature>
<feature type="region of interest" description="Disordered" evidence="2">
    <location>
        <begin position="49"/>
        <end position="70"/>
    </location>
</feature>
<dbReference type="InterPro" id="IPR000073">
    <property type="entry name" value="AB_hydrolase_1"/>
</dbReference>
<name>B9K093_ALLAM</name>
<dbReference type="GO" id="GO:0004601">
    <property type="term" value="F:peroxidase activity"/>
    <property type="evidence" value="ECO:0007669"/>
    <property type="project" value="UniProtKB-KW"/>
</dbReference>
<organism evidence="4 5">
    <name type="scientific">Allorhizobium ampelinum (strain ATCC BAA-846 / DSM 112012 / S4)</name>
    <name type="common">Agrobacterium vitis (strain S4)</name>
    <dbReference type="NCBI Taxonomy" id="311402"/>
    <lineage>
        <taxon>Bacteria</taxon>
        <taxon>Pseudomonadati</taxon>
        <taxon>Pseudomonadota</taxon>
        <taxon>Alphaproteobacteria</taxon>
        <taxon>Hyphomicrobiales</taxon>
        <taxon>Rhizobiaceae</taxon>
        <taxon>Rhizobium/Agrobacterium group</taxon>
        <taxon>Allorhizobium</taxon>
        <taxon>Allorhizobium ampelinum</taxon>
    </lineage>
</organism>
<dbReference type="HOGENOM" id="CLU_020336_12_3_5"/>
<dbReference type="EMBL" id="CP000634">
    <property type="protein sequence ID" value="ACM38291.1"/>
    <property type="molecule type" value="Genomic_DNA"/>
</dbReference>
<protein>
    <submittedName>
        <fullName evidence="4">Non-heme haloperoxidase</fullName>
    </submittedName>
</protein>
<dbReference type="PANTHER" id="PTHR43433">
    <property type="entry name" value="HYDROLASE, ALPHA/BETA FOLD FAMILY PROTEIN"/>
    <property type="match status" value="1"/>
</dbReference>
<dbReference type="InterPro" id="IPR050471">
    <property type="entry name" value="AB_hydrolase"/>
</dbReference>
<dbReference type="FunFam" id="3.40.50.1820:FF:000205">
    <property type="entry name" value="Non-haem bromoperoxidase BPO-A2"/>
    <property type="match status" value="1"/>
</dbReference>
<dbReference type="SUPFAM" id="SSF53474">
    <property type="entry name" value="alpha/beta-Hydrolases"/>
    <property type="match status" value="1"/>
</dbReference>